<accession>A0A1G8VG72</accession>
<protein>
    <submittedName>
        <fullName evidence="5">RNA methyltransferase, TrmH family</fullName>
    </submittedName>
</protein>
<dbReference type="InterPro" id="IPR001537">
    <property type="entry name" value="SpoU_MeTrfase"/>
</dbReference>
<dbReference type="PANTHER" id="PTHR43191">
    <property type="entry name" value="RRNA METHYLTRANSFERASE 3"/>
    <property type="match status" value="1"/>
</dbReference>
<dbReference type="Gene3D" id="3.30.1330.30">
    <property type="match status" value="1"/>
</dbReference>
<dbReference type="Gene3D" id="3.40.1280.10">
    <property type="match status" value="1"/>
</dbReference>
<dbReference type="InterPro" id="IPR029064">
    <property type="entry name" value="Ribosomal_eL30-like_sf"/>
</dbReference>
<reference evidence="6" key="1">
    <citation type="submission" date="2016-10" db="EMBL/GenBank/DDBJ databases">
        <authorList>
            <person name="Varghese N."/>
            <person name="Submissions S."/>
        </authorList>
    </citation>
    <scope>NUCLEOTIDE SEQUENCE [LARGE SCALE GENOMIC DNA]</scope>
    <source>
        <strain evidence="6">DSM 4771</strain>
    </source>
</reference>
<keyword evidence="2 5" id="KW-0489">Methyltransferase</keyword>
<dbReference type="Proteomes" id="UP000199225">
    <property type="component" value="Unassembled WGS sequence"/>
</dbReference>
<dbReference type="GO" id="GO:0003723">
    <property type="term" value="F:RNA binding"/>
    <property type="evidence" value="ECO:0007669"/>
    <property type="project" value="InterPro"/>
</dbReference>
<evidence type="ECO:0000259" key="4">
    <source>
        <dbReference type="SMART" id="SM00967"/>
    </source>
</evidence>
<dbReference type="GO" id="GO:0032259">
    <property type="term" value="P:methylation"/>
    <property type="evidence" value="ECO:0007669"/>
    <property type="project" value="UniProtKB-KW"/>
</dbReference>
<dbReference type="PANTHER" id="PTHR43191:SF2">
    <property type="entry name" value="RRNA METHYLTRANSFERASE 3, MITOCHONDRIAL"/>
    <property type="match status" value="1"/>
</dbReference>
<evidence type="ECO:0000256" key="3">
    <source>
        <dbReference type="ARBA" id="ARBA00022679"/>
    </source>
</evidence>
<gene>
    <name evidence="5" type="ORF">SAMN04490247_2679</name>
</gene>
<name>A0A1G8VG72_9BACI</name>
<dbReference type="InterPro" id="IPR029028">
    <property type="entry name" value="Alpha/beta_knot_MTases"/>
</dbReference>
<dbReference type="EMBL" id="FNEV01000009">
    <property type="protein sequence ID" value="SDJ65053.1"/>
    <property type="molecule type" value="Genomic_DNA"/>
</dbReference>
<comment type="similarity">
    <text evidence="1">Belongs to the class IV-like SAM-binding methyltransferase superfamily. RNA methyltransferase TrmH family.</text>
</comment>
<dbReference type="SMART" id="SM00967">
    <property type="entry name" value="SpoU_sub_bind"/>
    <property type="match status" value="1"/>
</dbReference>
<evidence type="ECO:0000256" key="2">
    <source>
        <dbReference type="ARBA" id="ARBA00022603"/>
    </source>
</evidence>
<dbReference type="STRING" id="86666.SAMN04490247_2679"/>
<keyword evidence="3 5" id="KW-0808">Transferase</keyword>
<dbReference type="SUPFAM" id="SSF55315">
    <property type="entry name" value="L30e-like"/>
    <property type="match status" value="1"/>
</dbReference>
<dbReference type="InterPro" id="IPR013123">
    <property type="entry name" value="SpoU_subst-bd"/>
</dbReference>
<dbReference type="InterPro" id="IPR053888">
    <property type="entry name" value="MRM3-like_sub_bind"/>
</dbReference>
<dbReference type="OrthoDB" id="9794400at2"/>
<dbReference type="CDD" id="cd18095">
    <property type="entry name" value="SpoU-like_rRNA-MTase"/>
    <property type="match status" value="1"/>
</dbReference>
<dbReference type="AlphaFoldDB" id="A0A1G8VG72"/>
<dbReference type="RefSeq" id="WP_093194477.1">
    <property type="nucleotide sequence ID" value="NZ_FNEV01000009.1"/>
</dbReference>
<evidence type="ECO:0000313" key="6">
    <source>
        <dbReference type="Proteomes" id="UP000199225"/>
    </source>
</evidence>
<dbReference type="InterPro" id="IPR029026">
    <property type="entry name" value="tRNA_m1G_MTases_N"/>
</dbReference>
<evidence type="ECO:0000256" key="1">
    <source>
        <dbReference type="ARBA" id="ARBA00007228"/>
    </source>
</evidence>
<organism evidence="5 6">
    <name type="scientific">Salimicrobium halophilum</name>
    <dbReference type="NCBI Taxonomy" id="86666"/>
    <lineage>
        <taxon>Bacteria</taxon>
        <taxon>Bacillati</taxon>
        <taxon>Bacillota</taxon>
        <taxon>Bacilli</taxon>
        <taxon>Bacillales</taxon>
        <taxon>Bacillaceae</taxon>
        <taxon>Salimicrobium</taxon>
    </lineage>
</organism>
<dbReference type="Pfam" id="PF22435">
    <property type="entry name" value="MRM3-like_sub_bind"/>
    <property type="match status" value="1"/>
</dbReference>
<dbReference type="GO" id="GO:0006396">
    <property type="term" value="P:RNA processing"/>
    <property type="evidence" value="ECO:0007669"/>
    <property type="project" value="InterPro"/>
</dbReference>
<dbReference type="GO" id="GO:0005737">
    <property type="term" value="C:cytoplasm"/>
    <property type="evidence" value="ECO:0007669"/>
    <property type="project" value="UniProtKB-ARBA"/>
</dbReference>
<dbReference type="InterPro" id="IPR051259">
    <property type="entry name" value="rRNA_Methyltransferase"/>
</dbReference>
<sequence>MITSVKNQKVKEWKKLHKKKYRDQAGTFLVEGHHLVEEVLTSDWNIRELILLEDKEAPSSYHGQKEWVNDQVMKEISQTETPQGIVAVVDKKERVWEEGTRLLLLDTIQDPGNLGTLIRTADAAGFDAVLVGKGSVDLFNDKVLRATQGSIFHDMKVVEVSLEEEMSRLKDAGFSIWGTALEGAKIYKELEVPERVALLVGNEGNGVQETLLAEATEKVSIPMYGKAESLNVAVAAGILMYALKE</sequence>
<dbReference type="SUPFAM" id="SSF75217">
    <property type="entry name" value="alpha/beta knot"/>
    <property type="match status" value="1"/>
</dbReference>
<keyword evidence="6" id="KW-1185">Reference proteome</keyword>
<evidence type="ECO:0000313" key="5">
    <source>
        <dbReference type="EMBL" id="SDJ65053.1"/>
    </source>
</evidence>
<dbReference type="GO" id="GO:0008173">
    <property type="term" value="F:RNA methyltransferase activity"/>
    <property type="evidence" value="ECO:0007669"/>
    <property type="project" value="InterPro"/>
</dbReference>
<feature type="domain" description="RNA 2-O ribose methyltransferase substrate binding" evidence="4">
    <location>
        <begin position="29"/>
        <end position="95"/>
    </location>
</feature>
<proteinExistence type="inferred from homology"/>
<dbReference type="Pfam" id="PF00588">
    <property type="entry name" value="SpoU_methylase"/>
    <property type="match status" value="1"/>
</dbReference>